<reference evidence="8 9" key="1">
    <citation type="journal article" date="2016" name="Nat. Commun.">
        <title>Thousands of microbial genomes shed light on interconnected biogeochemical processes in an aquifer system.</title>
        <authorList>
            <person name="Anantharaman K."/>
            <person name="Brown C.T."/>
            <person name="Hug L.A."/>
            <person name="Sharon I."/>
            <person name="Castelle C.J."/>
            <person name="Probst A.J."/>
            <person name="Thomas B.C."/>
            <person name="Singh A."/>
            <person name="Wilkins M.J."/>
            <person name="Karaoz U."/>
            <person name="Brodie E.L."/>
            <person name="Williams K.H."/>
            <person name="Hubbard S.S."/>
            <person name="Banfield J.F."/>
        </authorList>
    </citation>
    <scope>NUCLEOTIDE SEQUENCE [LARGE SCALE GENOMIC DNA]</scope>
</reference>
<evidence type="ECO:0000256" key="4">
    <source>
        <dbReference type="ARBA" id="ARBA00022989"/>
    </source>
</evidence>
<feature type="transmembrane region" description="Helical" evidence="6">
    <location>
        <begin position="6"/>
        <end position="30"/>
    </location>
</feature>
<evidence type="ECO:0000313" key="9">
    <source>
        <dbReference type="Proteomes" id="UP000177803"/>
    </source>
</evidence>
<proteinExistence type="predicted"/>
<evidence type="ECO:0000256" key="2">
    <source>
        <dbReference type="ARBA" id="ARBA00022481"/>
    </source>
</evidence>
<dbReference type="AlphaFoldDB" id="A0A1F6NJC6"/>
<dbReference type="Gene3D" id="3.30.700.10">
    <property type="entry name" value="Glycoprotein, Type 4 Pilin"/>
    <property type="match status" value="1"/>
</dbReference>
<organism evidence="8 9">
    <name type="scientific">Candidatus Magasanikbacteria bacterium RIFOXYA2_FULL_44_8</name>
    <dbReference type="NCBI Taxonomy" id="1798696"/>
    <lineage>
        <taxon>Bacteria</taxon>
        <taxon>Candidatus Magasanikiibacteriota</taxon>
    </lineage>
</organism>
<dbReference type="GO" id="GO:0015627">
    <property type="term" value="C:type II protein secretion system complex"/>
    <property type="evidence" value="ECO:0007669"/>
    <property type="project" value="InterPro"/>
</dbReference>
<evidence type="ECO:0000256" key="3">
    <source>
        <dbReference type="ARBA" id="ARBA00022692"/>
    </source>
</evidence>
<keyword evidence="2" id="KW-0488">Methylation</keyword>
<accession>A0A1F6NJC6</accession>
<dbReference type="SUPFAM" id="SSF54523">
    <property type="entry name" value="Pili subunits"/>
    <property type="match status" value="1"/>
</dbReference>
<evidence type="ECO:0000259" key="7">
    <source>
        <dbReference type="Pfam" id="PF08334"/>
    </source>
</evidence>
<evidence type="ECO:0000256" key="5">
    <source>
        <dbReference type="ARBA" id="ARBA00023136"/>
    </source>
</evidence>
<gene>
    <name evidence="8" type="ORF">A2261_01175</name>
</gene>
<dbReference type="Pfam" id="PF08334">
    <property type="entry name" value="T2SSG"/>
    <property type="match status" value="1"/>
</dbReference>
<dbReference type="PANTHER" id="PTHR30093">
    <property type="entry name" value="GENERAL SECRETION PATHWAY PROTEIN G"/>
    <property type="match status" value="1"/>
</dbReference>
<dbReference type="Pfam" id="PF07963">
    <property type="entry name" value="N_methyl"/>
    <property type="match status" value="1"/>
</dbReference>
<dbReference type="Proteomes" id="UP000177803">
    <property type="component" value="Unassembled WGS sequence"/>
</dbReference>
<dbReference type="InterPro" id="IPR013545">
    <property type="entry name" value="T2SS_protein-GspG_C"/>
</dbReference>
<feature type="domain" description="Type II secretion system protein GspG C-terminal" evidence="7">
    <location>
        <begin position="34"/>
        <end position="121"/>
    </location>
</feature>
<dbReference type="PANTHER" id="PTHR30093:SF44">
    <property type="entry name" value="TYPE II SECRETION SYSTEM CORE PROTEIN G"/>
    <property type="match status" value="1"/>
</dbReference>
<dbReference type="PRINTS" id="PR00813">
    <property type="entry name" value="BCTERIALGSPG"/>
</dbReference>
<protein>
    <recommendedName>
        <fullName evidence="7">Type II secretion system protein GspG C-terminal domain-containing protein</fullName>
    </recommendedName>
</protein>
<keyword evidence="3 6" id="KW-0812">Transmembrane</keyword>
<dbReference type="GO" id="GO:0015628">
    <property type="term" value="P:protein secretion by the type II secretion system"/>
    <property type="evidence" value="ECO:0007669"/>
    <property type="project" value="InterPro"/>
</dbReference>
<keyword evidence="5 6" id="KW-0472">Membrane</keyword>
<dbReference type="InterPro" id="IPR045584">
    <property type="entry name" value="Pilin-like"/>
</dbReference>
<dbReference type="EMBL" id="MFQR01000047">
    <property type="protein sequence ID" value="OGH84041.1"/>
    <property type="molecule type" value="Genomic_DNA"/>
</dbReference>
<dbReference type="InterPro" id="IPR012902">
    <property type="entry name" value="N_methyl_site"/>
</dbReference>
<sequence length="144" mass="14774">MNKKGFTLIELLVVIAIIGLLSTLAVVALGQARVKARDSKRLSDLKQLQTALELYYTDNNAYPAGSGVVMGATGYKCLTSSGFADTCASGTTYMGQVPTDPSTGQSYTYTAGTGNTSYSIAAALEGTVNGLTTGITVSPSGIAD</sequence>
<dbReference type="GO" id="GO:0016020">
    <property type="term" value="C:membrane"/>
    <property type="evidence" value="ECO:0007669"/>
    <property type="project" value="UniProtKB-SubCell"/>
</dbReference>
<evidence type="ECO:0000256" key="6">
    <source>
        <dbReference type="SAM" id="Phobius"/>
    </source>
</evidence>
<comment type="subcellular location">
    <subcellularLocation>
        <location evidence="1">Membrane</location>
        <topology evidence="1">Single-pass membrane protein</topology>
    </subcellularLocation>
</comment>
<dbReference type="NCBIfam" id="TIGR02532">
    <property type="entry name" value="IV_pilin_GFxxxE"/>
    <property type="match status" value="1"/>
</dbReference>
<name>A0A1F6NJC6_9BACT</name>
<dbReference type="PROSITE" id="PS00409">
    <property type="entry name" value="PROKAR_NTER_METHYL"/>
    <property type="match status" value="1"/>
</dbReference>
<keyword evidence="4 6" id="KW-1133">Transmembrane helix</keyword>
<dbReference type="InterPro" id="IPR000983">
    <property type="entry name" value="Bac_GSPG_pilin"/>
</dbReference>
<evidence type="ECO:0000256" key="1">
    <source>
        <dbReference type="ARBA" id="ARBA00004167"/>
    </source>
</evidence>
<comment type="caution">
    <text evidence="8">The sequence shown here is derived from an EMBL/GenBank/DDBJ whole genome shotgun (WGS) entry which is preliminary data.</text>
</comment>
<evidence type="ECO:0000313" key="8">
    <source>
        <dbReference type="EMBL" id="OGH84041.1"/>
    </source>
</evidence>